<comment type="similarity">
    <text evidence="1">Belongs to the isochorismatase family.</text>
</comment>
<organism evidence="3 4">
    <name type="scientific">Bacillus methanolicus PB1</name>
    <dbReference type="NCBI Taxonomy" id="997296"/>
    <lineage>
        <taxon>Bacteria</taxon>
        <taxon>Bacillati</taxon>
        <taxon>Bacillota</taxon>
        <taxon>Bacilli</taxon>
        <taxon>Bacillales</taxon>
        <taxon>Bacillaceae</taxon>
        <taxon>Bacillus</taxon>
    </lineage>
</organism>
<proteinExistence type="inferred from homology"/>
<gene>
    <name evidence="3" type="ORF">PB1_00535</name>
</gene>
<evidence type="ECO:0008006" key="5">
    <source>
        <dbReference type="Google" id="ProtNLM"/>
    </source>
</evidence>
<dbReference type="OrthoDB" id="9796485at2"/>
<dbReference type="EMBL" id="AFEU01000001">
    <property type="protein sequence ID" value="EIJ81386.1"/>
    <property type="molecule type" value="Genomic_DNA"/>
</dbReference>
<dbReference type="InterPro" id="IPR036380">
    <property type="entry name" value="Isochorismatase-like_sf"/>
</dbReference>
<keyword evidence="2" id="KW-0378">Hydrolase</keyword>
<dbReference type="Gene3D" id="3.40.50.850">
    <property type="entry name" value="Isochorismatase-like"/>
    <property type="match status" value="1"/>
</dbReference>
<evidence type="ECO:0000256" key="2">
    <source>
        <dbReference type="ARBA" id="ARBA00022801"/>
    </source>
</evidence>
<dbReference type="PATRIC" id="fig|997296.3.peg.148"/>
<dbReference type="RefSeq" id="WP_003350066.1">
    <property type="nucleotide sequence ID" value="NZ_AFEU01000001.1"/>
</dbReference>
<dbReference type="STRING" id="997296.PB1_00535"/>
<evidence type="ECO:0000256" key="1">
    <source>
        <dbReference type="ARBA" id="ARBA00006336"/>
    </source>
</evidence>
<sequence>MKGSFENWFQKDKVGQVTPLAIDKIGGKRDSANKKDILLLGIDFQNDFLENGSLPVPNSFSDVKNFARFIYENADAIDDIYMSLDTHTTNQIFHSTWWVNSEGEHPKPYTIITSKDIENTIWKPVYYEKESIEYVKGLESSGKKQLMIWPFHCLQGSFGASLEPQLSNVLLAYSLYKERDVRYVTKGLNPISEMYGIFKPEYSREDSTNEQFIQDLSKYKQIIIGGEAKSHCVLESVKQIVESFESINHKDYTLYLLEDCTTSIPGFEEETDKELRQLAEKYPIILTDSSLKL</sequence>
<reference evidence="3 4" key="1">
    <citation type="journal article" date="2012" name="Appl. Environ. Microbiol.">
        <title>Genome Sequence of Thermotolerant Bacillus methanolicus: Features and Regulation Related to Methylotrophy and Production of L-Lysine and L-Glutamate from Methanol.</title>
        <authorList>
            <person name="Heggeset T.M."/>
            <person name="Krog A."/>
            <person name="Balzer S."/>
            <person name="Wentzel A."/>
            <person name="Ellingsen T.E."/>
            <person name="Brautaset T."/>
        </authorList>
    </citation>
    <scope>NUCLEOTIDE SEQUENCE [LARGE SCALE GENOMIC DNA]</scope>
    <source>
        <strain evidence="3 4">PB1</strain>
    </source>
</reference>
<protein>
    <recommendedName>
        <fullName evidence="5">Nicotinamidase</fullName>
    </recommendedName>
</protein>
<dbReference type="SUPFAM" id="SSF52499">
    <property type="entry name" value="Isochorismatase-like hydrolases"/>
    <property type="match status" value="1"/>
</dbReference>
<keyword evidence="4" id="KW-1185">Reference proteome</keyword>
<accession>I3E4G5</accession>
<comment type="caution">
    <text evidence="3">The sequence shown here is derived from an EMBL/GenBank/DDBJ whole genome shotgun (WGS) entry which is preliminary data.</text>
</comment>
<dbReference type="AlphaFoldDB" id="I3E4G5"/>
<dbReference type="eggNOG" id="COG1335">
    <property type="taxonomic scope" value="Bacteria"/>
</dbReference>
<evidence type="ECO:0000313" key="3">
    <source>
        <dbReference type="EMBL" id="EIJ81386.1"/>
    </source>
</evidence>
<dbReference type="Proteomes" id="UP000010523">
    <property type="component" value="Unassembled WGS sequence"/>
</dbReference>
<evidence type="ECO:0000313" key="4">
    <source>
        <dbReference type="Proteomes" id="UP000010523"/>
    </source>
</evidence>
<name>I3E4G5_BACMT</name>
<dbReference type="PANTHER" id="PTHR11080:SF2">
    <property type="entry name" value="LD05707P"/>
    <property type="match status" value="1"/>
</dbReference>
<dbReference type="GO" id="GO:0016787">
    <property type="term" value="F:hydrolase activity"/>
    <property type="evidence" value="ECO:0007669"/>
    <property type="project" value="UniProtKB-KW"/>
</dbReference>
<dbReference type="InterPro" id="IPR052347">
    <property type="entry name" value="Isochorismatase_Nicotinamidase"/>
</dbReference>
<dbReference type="PANTHER" id="PTHR11080">
    <property type="entry name" value="PYRAZINAMIDASE/NICOTINAMIDASE"/>
    <property type="match status" value="1"/>
</dbReference>